<dbReference type="Pfam" id="PF00849">
    <property type="entry name" value="PseudoU_synth_2"/>
    <property type="match status" value="1"/>
</dbReference>
<dbReference type="SMART" id="SM00363">
    <property type="entry name" value="S4"/>
    <property type="match status" value="1"/>
</dbReference>
<evidence type="ECO:0000313" key="11">
    <source>
        <dbReference type="EMBL" id="HJB28462.1"/>
    </source>
</evidence>
<dbReference type="InterPro" id="IPR002942">
    <property type="entry name" value="S4_RNA-bd"/>
</dbReference>
<evidence type="ECO:0000256" key="8">
    <source>
        <dbReference type="PROSITE-ProRule" id="PRU00182"/>
    </source>
</evidence>
<dbReference type="InterPro" id="IPR006225">
    <property type="entry name" value="PsdUridine_synth_RluC/D"/>
</dbReference>
<keyword evidence="8" id="KW-0694">RNA-binding</keyword>
<dbReference type="NCBIfam" id="TIGR00005">
    <property type="entry name" value="rluA_subfam"/>
    <property type="match status" value="1"/>
</dbReference>
<evidence type="ECO:0000256" key="3">
    <source>
        <dbReference type="ARBA" id="ARBA00002876"/>
    </source>
</evidence>
<comment type="caution">
    <text evidence="11">The sequence shown here is derived from an EMBL/GenBank/DDBJ whole genome shotgun (WGS) entry which is preliminary data.</text>
</comment>
<dbReference type="GO" id="GO:0000455">
    <property type="term" value="P:enzyme-directed rRNA pseudouridine synthesis"/>
    <property type="evidence" value="ECO:0007669"/>
    <property type="project" value="TreeGrafter"/>
</dbReference>
<comment type="function">
    <text evidence="3">Responsible for synthesis of pseudouridine from uracil at positions 955, 2504 and 2580 in 23S ribosomal RNA.</text>
</comment>
<dbReference type="AlphaFoldDB" id="A0A9D2LS79"/>
<feature type="active site" evidence="7">
    <location>
        <position position="145"/>
    </location>
</feature>
<name>A0A9D2LS79_9FIRM</name>
<feature type="domain" description="RNA-binding S4" evidence="10">
    <location>
        <begin position="13"/>
        <end position="75"/>
    </location>
</feature>
<dbReference type="InterPro" id="IPR050188">
    <property type="entry name" value="RluA_PseudoU_synthase"/>
</dbReference>
<dbReference type="CDD" id="cd00165">
    <property type="entry name" value="S4"/>
    <property type="match status" value="1"/>
</dbReference>
<dbReference type="Proteomes" id="UP000823842">
    <property type="component" value="Unassembled WGS sequence"/>
</dbReference>
<keyword evidence="6 9" id="KW-0413">Isomerase</keyword>
<accession>A0A9D2LS79</accession>
<evidence type="ECO:0000313" key="12">
    <source>
        <dbReference type="Proteomes" id="UP000823842"/>
    </source>
</evidence>
<dbReference type="Gene3D" id="3.10.290.10">
    <property type="entry name" value="RNA-binding S4 domain"/>
    <property type="match status" value="1"/>
</dbReference>
<evidence type="ECO:0000256" key="2">
    <source>
        <dbReference type="ARBA" id="ARBA00000381"/>
    </source>
</evidence>
<dbReference type="InterPro" id="IPR020103">
    <property type="entry name" value="PsdUridine_synth_cat_dom_sf"/>
</dbReference>
<keyword evidence="5" id="KW-0698">rRNA processing</keyword>
<dbReference type="CDD" id="cd02869">
    <property type="entry name" value="PseudoU_synth_RluA_like"/>
    <property type="match status" value="1"/>
</dbReference>
<dbReference type="GO" id="GO:0003723">
    <property type="term" value="F:RNA binding"/>
    <property type="evidence" value="ECO:0007669"/>
    <property type="project" value="UniProtKB-KW"/>
</dbReference>
<dbReference type="PANTHER" id="PTHR21600">
    <property type="entry name" value="MITOCHONDRIAL RNA PSEUDOURIDINE SYNTHASE"/>
    <property type="match status" value="1"/>
</dbReference>
<evidence type="ECO:0000256" key="7">
    <source>
        <dbReference type="PIRSR" id="PIRSR606225-1"/>
    </source>
</evidence>
<comment type="catalytic activity">
    <reaction evidence="1 9">
        <text>a uridine in RNA = a pseudouridine in RNA</text>
        <dbReference type="Rhea" id="RHEA:48348"/>
        <dbReference type="Rhea" id="RHEA-COMP:12068"/>
        <dbReference type="Rhea" id="RHEA-COMP:12069"/>
        <dbReference type="ChEBI" id="CHEBI:65314"/>
        <dbReference type="ChEBI" id="CHEBI:65315"/>
    </reaction>
</comment>
<dbReference type="SUPFAM" id="SSF55120">
    <property type="entry name" value="Pseudouridine synthase"/>
    <property type="match status" value="1"/>
</dbReference>
<dbReference type="PROSITE" id="PS50889">
    <property type="entry name" value="S4"/>
    <property type="match status" value="1"/>
</dbReference>
<protein>
    <recommendedName>
        <fullName evidence="9">Pseudouridine synthase</fullName>
        <ecNumber evidence="9">5.4.99.-</ecNumber>
    </recommendedName>
</protein>
<reference evidence="11" key="2">
    <citation type="submission" date="2021-04" db="EMBL/GenBank/DDBJ databases">
        <authorList>
            <person name="Gilroy R."/>
        </authorList>
    </citation>
    <scope>NUCLEOTIDE SEQUENCE</scope>
    <source>
        <strain evidence="11">ChiSjej1B19-5720</strain>
    </source>
</reference>
<comment type="similarity">
    <text evidence="4 9">Belongs to the pseudouridine synthase RluA family.</text>
</comment>
<gene>
    <name evidence="11" type="ORF">IAA06_06670</name>
</gene>
<evidence type="ECO:0000256" key="4">
    <source>
        <dbReference type="ARBA" id="ARBA00010876"/>
    </source>
</evidence>
<dbReference type="InterPro" id="IPR006145">
    <property type="entry name" value="PsdUridine_synth_RsuA/RluA"/>
</dbReference>
<sequence>MKNFIIEKNEAGQRFDKYLAKLLKEAPKSFLYKMLRKKNITLNGKKAAGNEILKCGDEVKLFLSEETFEKFSKSEAVSLARFPLDILYEDDNVLLINKPAGMLSQPCESGQPSLVEYVTGYLLDQGSIAKNSLSTFHPGVCNRLDRNTSGIVAAGKSLIGLQELSKMFHDRTIHKDYLCLAAGEIKKRNFIKGYLHKDTKCNKVIVYEKKMQDSQPIETYYTPLGSSGSETLLLVRLVTGRTHQIRAHLASIGHPVVGDTKYGDKDVNRYFRERFCLEHQLLHGYRLTFPEVSGPLACLSGTVHTAPVPALFHKIIKKQQLEESYYENLERNMGLCKNGDHRHRYCSDCE</sequence>
<proteinExistence type="inferred from homology"/>
<dbReference type="PANTHER" id="PTHR21600:SF92">
    <property type="entry name" value="RIBOSOMAL LARGE SUBUNIT PSEUDOURIDINE SYNTHASE C"/>
    <property type="match status" value="1"/>
</dbReference>
<dbReference type="GO" id="GO:0120159">
    <property type="term" value="F:rRNA pseudouridine synthase activity"/>
    <property type="evidence" value="ECO:0007669"/>
    <property type="project" value="UniProtKB-ARBA"/>
</dbReference>
<comment type="catalytic activity">
    <reaction evidence="2">
        <text>uridine(955/2504/2580) in 23S rRNA = pseudouridine(955/2504/2580) in 23S rRNA</text>
        <dbReference type="Rhea" id="RHEA:42528"/>
        <dbReference type="Rhea" id="RHEA-COMP:10099"/>
        <dbReference type="Rhea" id="RHEA-COMP:10100"/>
        <dbReference type="ChEBI" id="CHEBI:65314"/>
        <dbReference type="ChEBI" id="CHEBI:65315"/>
        <dbReference type="EC" id="5.4.99.24"/>
    </reaction>
</comment>
<reference evidence="11" key="1">
    <citation type="journal article" date="2021" name="PeerJ">
        <title>Extensive microbial diversity within the chicken gut microbiome revealed by metagenomics and culture.</title>
        <authorList>
            <person name="Gilroy R."/>
            <person name="Ravi A."/>
            <person name="Getino M."/>
            <person name="Pursley I."/>
            <person name="Horton D.L."/>
            <person name="Alikhan N.F."/>
            <person name="Baker D."/>
            <person name="Gharbi K."/>
            <person name="Hall N."/>
            <person name="Watson M."/>
            <person name="Adriaenssens E.M."/>
            <person name="Foster-Nyarko E."/>
            <person name="Jarju S."/>
            <person name="Secka A."/>
            <person name="Antonio M."/>
            <person name="Oren A."/>
            <person name="Chaudhuri R.R."/>
            <person name="La Ragione R."/>
            <person name="Hildebrand F."/>
            <person name="Pallen M.J."/>
        </authorList>
    </citation>
    <scope>NUCLEOTIDE SEQUENCE</scope>
    <source>
        <strain evidence="11">ChiSjej1B19-5720</strain>
    </source>
</reference>
<evidence type="ECO:0000256" key="6">
    <source>
        <dbReference type="ARBA" id="ARBA00023235"/>
    </source>
</evidence>
<evidence type="ECO:0000256" key="9">
    <source>
        <dbReference type="RuleBase" id="RU362028"/>
    </source>
</evidence>
<evidence type="ECO:0000259" key="10">
    <source>
        <dbReference type="SMART" id="SM00363"/>
    </source>
</evidence>
<dbReference type="EC" id="5.4.99.-" evidence="9"/>
<organism evidence="11 12">
    <name type="scientific">Candidatus Blautia faecavium</name>
    <dbReference type="NCBI Taxonomy" id="2838487"/>
    <lineage>
        <taxon>Bacteria</taxon>
        <taxon>Bacillati</taxon>
        <taxon>Bacillota</taxon>
        <taxon>Clostridia</taxon>
        <taxon>Lachnospirales</taxon>
        <taxon>Lachnospiraceae</taxon>
        <taxon>Blautia</taxon>
    </lineage>
</organism>
<evidence type="ECO:0000256" key="5">
    <source>
        <dbReference type="ARBA" id="ARBA00022552"/>
    </source>
</evidence>
<dbReference type="InterPro" id="IPR036986">
    <property type="entry name" value="S4_RNA-bd_sf"/>
</dbReference>
<dbReference type="Gene3D" id="3.30.2350.10">
    <property type="entry name" value="Pseudouridine synthase"/>
    <property type="match status" value="1"/>
</dbReference>
<dbReference type="EMBL" id="DWYZ01000130">
    <property type="protein sequence ID" value="HJB28462.1"/>
    <property type="molecule type" value="Genomic_DNA"/>
</dbReference>
<evidence type="ECO:0000256" key="1">
    <source>
        <dbReference type="ARBA" id="ARBA00000073"/>
    </source>
</evidence>